<proteinExistence type="predicted"/>
<organism evidence="1 2">
    <name type="scientific">Pseudoalteromonas issachenkonii</name>
    <dbReference type="NCBI Taxonomy" id="152297"/>
    <lineage>
        <taxon>Bacteria</taxon>
        <taxon>Pseudomonadati</taxon>
        <taxon>Pseudomonadota</taxon>
        <taxon>Gammaproteobacteria</taxon>
        <taxon>Alteromonadales</taxon>
        <taxon>Pseudoalteromonadaceae</taxon>
        <taxon>Pseudoalteromonas</taxon>
    </lineage>
</organism>
<dbReference type="Gene3D" id="1.10.3090.10">
    <property type="entry name" value="cca-adding enzyme, domain 2"/>
    <property type="match status" value="1"/>
</dbReference>
<protein>
    <submittedName>
        <fullName evidence="1">Polynucleotide adenylyltransferase PcnB</fullName>
    </submittedName>
</protein>
<feature type="non-terminal residue" evidence="1">
    <location>
        <position position="68"/>
    </location>
</feature>
<dbReference type="SUPFAM" id="SSF81891">
    <property type="entry name" value="Poly A polymerase C-terminal region-like"/>
    <property type="match status" value="1"/>
</dbReference>
<keyword evidence="2" id="KW-1185">Reference proteome</keyword>
<gene>
    <name evidence="1" type="ORF">V6257_21140</name>
</gene>
<sequence length="68" mass="7763">INALYYSIKDFSIHDYDNGLAAIKAKQIELIGDPETRYREDPVRMLRAVLIATKLDMRIAPKSENPIS</sequence>
<evidence type="ECO:0000313" key="1">
    <source>
        <dbReference type="EMBL" id="MEL0657477.1"/>
    </source>
</evidence>
<feature type="non-terminal residue" evidence="1">
    <location>
        <position position="1"/>
    </location>
</feature>
<dbReference type="PANTHER" id="PTHR43051:SF1">
    <property type="entry name" value="POLYNUCLEOTIDE ADENYLYLTRANSFERASE FAMILY PROTEIN"/>
    <property type="match status" value="1"/>
</dbReference>
<dbReference type="GO" id="GO:0016779">
    <property type="term" value="F:nucleotidyltransferase activity"/>
    <property type="evidence" value="ECO:0007669"/>
    <property type="project" value="UniProtKB-KW"/>
</dbReference>
<evidence type="ECO:0000313" key="2">
    <source>
        <dbReference type="Proteomes" id="UP001371391"/>
    </source>
</evidence>
<reference evidence="1 2" key="1">
    <citation type="submission" date="2024-02" db="EMBL/GenBank/DDBJ databases">
        <title>Bacteria isolated from the canopy kelp, Nereocystis luetkeana.</title>
        <authorList>
            <person name="Pfister C.A."/>
            <person name="Younker I.T."/>
            <person name="Light S.H."/>
        </authorList>
    </citation>
    <scope>NUCLEOTIDE SEQUENCE [LARGE SCALE GENOMIC DNA]</scope>
    <source>
        <strain evidence="1 2">TI.1.03</strain>
    </source>
</reference>
<keyword evidence="1" id="KW-0548">Nucleotidyltransferase</keyword>
<keyword evidence="1" id="KW-0808">Transferase</keyword>
<dbReference type="InterPro" id="IPR052191">
    <property type="entry name" value="tRNA_ntf/polyA_polymerase_I"/>
</dbReference>
<dbReference type="PANTHER" id="PTHR43051">
    <property type="entry name" value="POLYNUCLEOTIDE ADENYLYLTRANSFERASE FAMILY PROTEIN"/>
    <property type="match status" value="1"/>
</dbReference>
<dbReference type="EMBL" id="JBAKAW010000324">
    <property type="protein sequence ID" value="MEL0657477.1"/>
    <property type="molecule type" value="Genomic_DNA"/>
</dbReference>
<accession>A0ABU9H6H1</accession>
<dbReference type="Proteomes" id="UP001371391">
    <property type="component" value="Unassembled WGS sequence"/>
</dbReference>
<name>A0ABU9H6H1_9GAMM</name>
<comment type="caution">
    <text evidence="1">The sequence shown here is derived from an EMBL/GenBank/DDBJ whole genome shotgun (WGS) entry which is preliminary data.</text>
</comment>